<gene>
    <name evidence="4" type="ORF">EHS25_001830</name>
</gene>
<proteinExistence type="predicted"/>
<evidence type="ECO:0000256" key="1">
    <source>
        <dbReference type="ARBA" id="ARBA00023242"/>
    </source>
</evidence>
<dbReference type="Pfam" id="PF00172">
    <property type="entry name" value="Zn_clus"/>
    <property type="match status" value="1"/>
</dbReference>
<accession>A0A427YFZ5</accession>
<reference evidence="4 5" key="1">
    <citation type="submission" date="2018-11" db="EMBL/GenBank/DDBJ databases">
        <title>Genome sequence of Saitozyma podzolica DSM 27192.</title>
        <authorList>
            <person name="Aliyu H."/>
            <person name="Gorte O."/>
            <person name="Ochsenreither K."/>
        </authorList>
    </citation>
    <scope>NUCLEOTIDE SEQUENCE [LARGE SCALE GENOMIC DNA]</scope>
    <source>
        <strain evidence="4 5">DSM 27192</strain>
    </source>
</reference>
<evidence type="ECO:0000256" key="2">
    <source>
        <dbReference type="SAM" id="MobiDB-lite"/>
    </source>
</evidence>
<evidence type="ECO:0000313" key="4">
    <source>
        <dbReference type="EMBL" id="RSH89844.1"/>
    </source>
</evidence>
<dbReference type="SMART" id="SM00066">
    <property type="entry name" value="GAL4"/>
    <property type="match status" value="1"/>
</dbReference>
<dbReference type="PANTHER" id="PTHR46910">
    <property type="entry name" value="TRANSCRIPTION FACTOR PDR1"/>
    <property type="match status" value="1"/>
</dbReference>
<dbReference type="GO" id="GO:0008270">
    <property type="term" value="F:zinc ion binding"/>
    <property type="evidence" value="ECO:0007669"/>
    <property type="project" value="InterPro"/>
</dbReference>
<evidence type="ECO:0000313" key="5">
    <source>
        <dbReference type="Proteomes" id="UP000279259"/>
    </source>
</evidence>
<keyword evidence="1" id="KW-0539">Nucleus</keyword>
<dbReference type="OrthoDB" id="39175at2759"/>
<dbReference type="InterPro" id="IPR050987">
    <property type="entry name" value="AtrR-like"/>
</dbReference>
<dbReference type="InterPro" id="IPR036864">
    <property type="entry name" value="Zn2-C6_fun-type_DNA-bd_sf"/>
</dbReference>
<dbReference type="InterPro" id="IPR001138">
    <property type="entry name" value="Zn2Cys6_DnaBD"/>
</dbReference>
<dbReference type="EMBL" id="RSCD01000012">
    <property type="protein sequence ID" value="RSH89844.1"/>
    <property type="molecule type" value="Genomic_DNA"/>
</dbReference>
<dbReference type="PROSITE" id="PS50048">
    <property type="entry name" value="ZN2_CY6_FUNGAL_2"/>
    <property type="match status" value="1"/>
</dbReference>
<sequence length="532" mass="57356">MASLPTYTVELPLLDHSGSPPPSFMSTVEEPSPAIPYYSPPIPTTTAGTTPIYGWPLSPWTPPSFPSYSPYSLDLTFQSTPTTFIPYAYNCLPTAVPTRIPSSSSMPIANWASPAPPPHSLEVLGDRAGSSGSGSGSGSVNGRNDLKRRRSPPSQPRPEPVGSKTAPMELAVVENVSPEVPPRKRSRTPQACERCRIRKAGCFGGNPCNRCIKRKFDCEFTSSRQRGPNKPRSPDLPTQNLNLHSNQAAAQAQAHQHMQPHAHAHVHHNVPARRVQLARAHTHGHAHSSRLMARRHSVHTANPASSIMPAVPSVFRPMLMHTTAIPQPDTPALGRGLEFNTAIDEDADSPSKPDVGNPSSAAQPAYFSNPSTLSGCGMGSTVTILWDHTTLSTFYPNMNPGFEIYTPMMVDEMMFTFSPQGSGHSDDADGSYGFPFTPVLLPPPALGPQSTSPVNTPAHEDIMAATSYHGDISSSNASLPCSAMNIDDPMLSDQADHLINVRDEAIRQVYTSDAGNWLAQQPQLLHPPTMPF</sequence>
<feature type="domain" description="Zn(2)-C6 fungal-type" evidence="3">
    <location>
        <begin position="191"/>
        <end position="220"/>
    </location>
</feature>
<comment type="caution">
    <text evidence="4">The sequence shown here is derived from an EMBL/GenBank/DDBJ whole genome shotgun (WGS) entry which is preliminary data.</text>
</comment>
<keyword evidence="5" id="KW-1185">Reference proteome</keyword>
<feature type="region of interest" description="Disordered" evidence="2">
    <location>
        <begin position="344"/>
        <end position="363"/>
    </location>
</feature>
<dbReference type="Proteomes" id="UP000279259">
    <property type="component" value="Unassembled WGS sequence"/>
</dbReference>
<organism evidence="4 5">
    <name type="scientific">Saitozyma podzolica</name>
    <dbReference type="NCBI Taxonomy" id="1890683"/>
    <lineage>
        <taxon>Eukaryota</taxon>
        <taxon>Fungi</taxon>
        <taxon>Dikarya</taxon>
        <taxon>Basidiomycota</taxon>
        <taxon>Agaricomycotina</taxon>
        <taxon>Tremellomycetes</taxon>
        <taxon>Tremellales</taxon>
        <taxon>Trimorphomycetaceae</taxon>
        <taxon>Saitozyma</taxon>
    </lineage>
</organism>
<dbReference type="PROSITE" id="PS00463">
    <property type="entry name" value="ZN2_CY6_FUNGAL_1"/>
    <property type="match status" value="1"/>
</dbReference>
<evidence type="ECO:0000259" key="3">
    <source>
        <dbReference type="PROSITE" id="PS50048"/>
    </source>
</evidence>
<dbReference type="AlphaFoldDB" id="A0A427YFZ5"/>
<dbReference type="SUPFAM" id="SSF57701">
    <property type="entry name" value="Zn2/Cys6 DNA-binding domain"/>
    <property type="match status" value="1"/>
</dbReference>
<dbReference type="STRING" id="1890683.A0A427YFZ5"/>
<dbReference type="Gene3D" id="4.10.240.10">
    <property type="entry name" value="Zn(2)-C6 fungal-type DNA-binding domain"/>
    <property type="match status" value="1"/>
</dbReference>
<name>A0A427YFZ5_9TREE</name>
<dbReference type="PANTHER" id="PTHR46910:SF1">
    <property type="entry name" value="MISCELLANEOUS ZN(II)2CYS6 TRANSCRIPTION FACTOR (EUROFUNG)-RELATED"/>
    <property type="match status" value="1"/>
</dbReference>
<protein>
    <recommendedName>
        <fullName evidence="3">Zn(2)-C6 fungal-type domain-containing protein</fullName>
    </recommendedName>
</protein>
<dbReference type="GO" id="GO:0000981">
    <property type="term" value="F:DNA-binding transcription factor activity, RNA polymerase II-specific"/>
    <property type="evidence" value="ECO:0007669"/>
    <property type="project" value="InterPro"/>
</dbReference>
<dbReference type="CDD" id="cd00067">
    <property type="entry name" value="GAL4"/>
    <property type="match status" value="1"/>
</dbReference>
<feature type="region of interest" description="Disordered" evidence="2">
    <location>
        <begin position="119"/>
        <end position="169"/>
    </location>
</feature>